<evidence type="ECO:0000256" key="1">
    <source>
        <dbReference type="ARBA" id="ARBA00023015"/>
    </source>
</evidence>
<evidence type="ECO:0000259" key="5">
    <source>
        <dbReference type="PROSITE" id="PS01124"/>
    </source>
</evidence>
<evidence type="ECO:0000256" key="4">
    <source>
        <dbReference type="SAM" id="MobiDB-lite"/>
    </source>
</evidence>
<keyword evidence="2" id="KW-0238">DNA-binding</keyword>
<dbReference type="Pfam" id="PF14525">
    <property type="entry name" value="AraC_binding_2"/>
    <property type="match status" value="1"/>
</dbReference>
<sequence>MDAADAPAAPAVARPPGRPGSGDSDQDMGTPAGPDDARATARPRQPLTFSTLDLPPGQQFDAWQATSAGTMEVMPLADPAAGFPAERALWALGPLALMTMRAPAARLVRTAAAARRTLLDHWMINVALRGERRICNDVTSSTIPAGVASIGSMNDVMESDRTDIDWLCLFLPRDLAPEIATALSASRGSPLDTSMGRILASFLVQLAAEVPSLGEAEQARVVESARAIVAASIAPSAEAMAAAHAQIDLVQLSRVKVIIRQHLRSAILTAERLSRLAGVSRSQLYRLFEHQGGVAHYIQSERLRAACRALAAPGGERDISAIAEDVGFFDPSAFSRSFRREFGLAPREFRAAALAGQAVVLRRDPMKPATTDLADFLARL</sequence>
<proteinExistence type="predicted"/>
<name>A0ABV7C026_9PROT</name>
<dbReference type="PROSITE" id="PS00041">
    <property type="entry name" value="HTH_ARAC_FAMILY_1"/>
    <property type="match status" value="1"/>
</dbReference>
<dbReference type="InterPro" id="IPR035418">
    <property type="entry name" value="AraC-bd_2"/>
</dbReference>
<reference evidence="7" key="1">
    <citation type="journal article" date="2019" name="Int. J. Syst. Evol. Microbiol.">
        <title>The Global Catalogue of Microorganisms (GCM) 10K type strain sequencing project: providing services to taxonomists for standard genome sequencing and annotation.</title>
        <authorList>
            <consortium name="The Broad Institute Genomics Platform"/>
            <consortium name="The Broad Institute Genome Sequencing Center for Infectious Disease"/>
            <person name="Wu L."/>
            <person name="Ma J."/>
        </authorList>
    </citation>
    <scope>NUCLEOTIDE SEQUENCE [LARGE SCALE GENOMIC DNA]</scope>
    <source>
        <strain evidence="7">CGMCC 1.16855</strain>
    </source>
</reference>
<evidence type="ECO:0000256" key="2">
    <source>
        <dbReference type="ARBA" id="ARBA00023125"/>
    </source>
</evidence>
<feature type="region of interest" description="Disordered" evidence="4">
    <location>
        <begin position="1"/>
        <end position="58"/>
    </location>
</feature>
<feature type="domain" description="HTH araC/xylS-type" evidence="5">
    <location>
        <begin position="253"/>
        <end position="352"/>
    </location>
</feature>
<keyword evidence="7" id="KW-1185">Reference proteome</keyword>
<evidence type="ECO:0000313" key="7">
    <source>
        <dbReference type="Proteomes" id="UP001595420"/>
    </source>
</evidence>
<dbReference type="Pfam" id="PF12833">
    <property type="entry name" value="HTH_18"/>
    <property type="match status" value="1"/>
</dbReference>
<keyword evidence="3" id="KW-0804">Transcription</keyword>
<dbReference type="PROSITE" id="PS01124">
    <property type="entry name" value="HTH_ARAC_FAMILY_2"/>
    <property type="match status" value="1"/>
</dbReference>
<dbReference type="InterPro" id="IPR050204">
    <property type="entry name" value="AraC_XylS_family_regulators"/>
</dbReference>
<dbReference type="Proteomes" id="UP001595420">
    <property type="component" value="Unassembled WGS sequence"/>
</dbReference>
<dbReference type="InterPro" id="IPR018060">
    <property type="entry name" value="HTH_AraC"/>
</dbReference>
<dbReference type="RefSeq" id="WP_216838199.1">
    <property type="nucleotide sequence ID" value="NZ_JAFNJS010000006.1"/>
</dbReference>
<evidence type="ECO:0000256" key="3">
    <source>
        <dbReference type="ARBA" id="ARBA00023163"/>
    </source>
</evidence>
<dbReference type="PANTHER" id="PTHR46796">
    <property type="entry name" value="HTH-TYPE TRANSCRIPTIONAL ACTIVATOR RHAS-RELATED"/>
    <property type="match status" value="1"/>
</dbReference>
<keyword evidence="1" id="KW-0805">Transcription regulation</keyword>
<accession>A0ABV7C026</accession>
<protein>
    <submittedName>
        <fullName evidence="6">Helix-turn-helix domain-containing protein</fullName>
    </submittedName>
</protein>
<feature type="compositionally biased region" description="Low complexity" evidence="4">
    <location>
        <begin position="1"/>
        <end position="15"/>
    </location>
</feature>
<organism evidence="6 7">
    <name type="scientific">Falsiroseomonas tokyonensis</name>
    <dbReference type="NCBI Taxonomy" id="430521"/>
    <lineage>
        <taxon>Bacteria</taxon>
        <taxon>Pseudomonadati</taxon>
        <taxon>Pseudomonadota</taxon>
        <taxon>Alphaproteobacteria</taxon>
        <taxon>Acetobacterales</taxon>
        <taxon>Roseomonadaceae</taxon>
        <taxon>Falsiroseomonas</taxon>
    </lineage>
</organism>
<comment type="caution">
    <text evidence="6">The sequence shown here is derived from an EMBL/GenBank/DDBJ whole genome shotgun (WGS) entry which is preliminary data.</text>
</comment>
<evidence type="ECO:0000313" key="6">
    <source>
        <dbReference type="EMBL" id="MFC3002113.1"/>
    </source>
</evidence>
<dbReference type="PANTHER" id="PTHR46796:SF6">
    <property type="entry name" value="ARAC SUBFAMILY"/>
    <property type="match status" value="1"/>
</dbReference>
<dbReference type="EMBL" id="JBHRSB010000006">
    <property type="protein sequence ID" value="MFC3002113.1"/>
    <property type="molecule type" value="Genomic_DNA"/>
</dbReference>
<dbReference type="InterPro" id="IPR018062">
    <property type="entry name" value="HTH_AraC-typ_CS"/>
</dbReference>
<gene>
    <name evidence="6" type="ORF">ACFOD3_19575</name>
</gene>
<dbReference type="SMART" id="SM00342">
    <property type="entry name" value="HTH_ARAC"/>
    <property type="match status" value="1"/>
</dbReference>